<sequence length="474" mass="51821">MNLQTIRFLQRRAFLGDACRGVGTAALASLLADRNVRAAEPQVPRGVIAKPHVTPKAKRVIFMVMAGGASHLELFDNKPELAKRNGQLMPESVTKGQPIAQLQGNKLVCFGPQWGFKKHGKSGQEMNELFKFLPDVADDLCIVRSCKTEAINHDPAHTFMNTGSSVSGRPSMGSWLTYGIGSESADLPGFVVLTSNGRGGQNQPIASRQWSAGFLPGKFQGVQLRGKGDPVLYLTNPPGVDAGQQKDVIDAVAKLNQMQNAAVDDPEIATRIGQYELAFKMQTSVPDLMDMRDEPAKVMESYGTKGSDGSFAANCLLARRMAQKGVRFIQLYHRDWDHHGGIKDGIKLKIEEIDQPLAALVRDLKRLGMFEDTLIVLTGEFGRTPMSQGGNGRDHHMKGFSVLLAGGGIKGGVSYGATDEFGYNAEENVFPVHDLHATMLHLLGIDHERLTHKFQGRDYRLTDVHGRVVRDILA</sequence>
<evidence type="ECO:0000313" key="1">
    <source>
        <dbReference type="EMBL" id="MBP3958101.1"/>
    </source>
</evidence>
<dbReference type="InterPro" id="IPR006311">
    <property type="entry name" value="TAT_signal"/>
</dbReference>
<dbReference type="SUPFAM" id="SSF53649">
    <property type="entry name" value="Alkaline phosphatase-like"/>
    <property type="match status" value="1"/>
</dbReference>
<organism evidence="1 2">
    <name type="scientific">Gemmata palustris</name>
    <dbReference type="NCBI Taxonomy" id="2822762"/>
    <lineage>
        <taxon>Bacteria</taxon>
        <taxon>Pseudomonadati</taxon>
        <taxon>Planctomycetota</taxon>
        <taxon>Planctomycetia</taxon>
        <taxon>Gemmatales</taxon>
        <taxon>Gemmataceae</taxon>
        <taxon>Gemmata</taxon>
    </lineage>
</organism>
<dbReference type="Gene3D" id="3.40.720.10">
    <property type="entry name" value="Alkaline Phosphatase, subunit A"/>
    <property type="match status" value="1"/>
</dbReference>
<dbReference type="PROSITE" id="PS51318">
    <property type="entry name" value="TAT"/>
    <property type="match status" value="1"/>
</dbReference>
<dbReference type="InterPro" id="IPR017850">
    <property type="entry name" value="Alkaline_phosphatase_core_sf"/>
</dbReference>
<dbReference type="EMBL" id="JAGKQQ010000001">
    <property type="protein sequence ID" value="MBP3958101.1"/>
    <property type="molecule type" value="Genomic_DNA"/>
</dbReference>
<protein>
    <submittedName>
        <fullName evidence="1">DUF1501 domain-containing protein</fullName>
    </submittedName>
</protein>
<keyword evidence="2" id="KW-1185">Reference proteome</keyword>
<dbReference type="InterPro" id="IPR010869">
    <property type="entry name" value="DUF1501"/>
</dbReference>
<dbReference type="Proteomes" id="UP000676565">
    <property type="component" value="Unassembled WGS sequence"/>
</dbReference>
<dbReference type="PANTHER" id="PTHR43737:SF1">
    <property type="entry name" value="DUF1501 DOMAIN-CONTAINING PROTEIN"/>
    <property type="match status" value="1"/>
</dbReference>
<reference evidence="1 2" key="1">
    <citation type="submission" date="2021-04" db="EMBL/GenBank/DDBJ databases">
        <authorList>
            <person name="Ivanova A."/>
        </authorList>
    </citation>
    <scope>NUCLEOTIDE SEQUENCE [LARGE SCALE GENOMIC DNA]</scope>
    <source>
        <strain evidence="1 2">G18</strain>
    </source>
</reference>
<name>A0ABS5BWI5_9BACT</name>
<dbReference type="Pfam" id="PF07394">
    <property type="entry name" value="DUF1501"/>
    <property type="match status" value="1"/>
</dbReference>
<dbReference type="PANTHER" id="PTHR43737">
    <property type="entry name" value="BLL7424 PROTEIN"/>
    <property type="match status" value="1"/>
</dbReference>
<comment type="caution">
    <text evidence="1">The sequence shown here is derived from an EMBL/GenBank/DDBJ whole genome shotgun (WGS) entry which is preliminary data.</text>
</comment>
<accession>A0ABS5BWI5</accession>
<proteinExistence type="predicted"/>
<gene>
    <name evidence="1" type="ORF">J8F10_22865</name>
</gene>
<dbReference type="RefSeq" id="WP_210657781.1">
    <property type="nucleotide sequence ID" value="NZ_JAGKQQ010000001.1"/>
</dbReference>
<evidence type="ECO:0000313" key="2">
    <source>
        <dbReference type="Proteomes" id="UP000676565"/>
    </source>
</evidence>